<organism evidence="1 2">
    <name type="scientific">Candidatus Sulfobium mesophilum</name>
    <dbReference type="NCBI Taxonomy" id="2016548"/>
    <lineage>
        <taxon>Bacteria</taxon>
        <taxon>Pseudomonadati</taxon>
        <taxon>Nitrospirota</taxon>
        <taxon>Nitrospiria</taxon>
        <taxon>Nitrospirales</taxon>
        <taxon>Nitrospiraceae</taxon>
        <taxon>Candidatus Sulfobium</taxon>
    </lineage>
</organism>
<dbReference type="AlphaFoldDB" id="A0A2U3QER6"/>
<dbReference type="EMBL" id="OUUY01000036">
    <property type="protein sequence ID" value="SPP99921.1"/>
    <property type="molecule type" value="Genomic_DNA"/>
</dbReference>
<name>A0A2U3QER6_9BACT</name>
<protein>
    <recommendedName>
        <fullName evidence="3">Peptidase C39-like domain-containing protein</fullName>
    </recommendedName>
</protein>
<dbReference type="Proteomes" id="UP000245125">
    <property type="component" value="Unassembled WGS sequence"/>
</dbReference>
<evidence type="ECO:0000313" key="2">
    <source>
        <dbReference type="Proteomes" id="UP000245125"/>
    </source>
</evidence>
<dbReference type="OrthoDB" id="2666872at2"/>
<dbReference type="SUPFAM" id="SSF54001">
    <property type="entry name" value="Cysteine proteinases"/>
    <property type="match status" value="1"/>
</dbReference>
<sequence>MERIRMFKPCSIMSLTISIMVLIIGTASATQVVLNVPAYSYNTIDASGNGYDGLTGAIGCGPTTGAMIMDYWTNHGAPNLITNPLADARLMGAGPDNTVHPNPPYPTYMDIKNNGDGPSHLFQFGFVKFAASRGYDFKAVIHVYTDANKPLSSYQSLSSWSMYTYSGSNQNILGDASFWNPVTWQINPAAFIAFIKSEIDAGRPLSASVFQKGEGSVAPGTIVDTGLTPDKGGATHWMPIVGYNDVTNQWAGLNTWDNSVHWYTPTSAFYNMKPGDPHLWVPNMSIAYVRTFHFVGPIGGHIPSPPSNLKVD</sequence>
<gene>
    <name evidence="1" type="ORF">NBG4_1300002</name>
</gene>
<accession>A0A2U3QER6</accession>
<proteinExistence type="predicted"/>
<dbReference type="InterPro" id="IPR038765">
    <property type="entry name" value="Papain-like_cys_pep_sf"/>
</dbReference>
<evidence type="ECO:0000313" key="1">
    <source>
        <dbReference type="EMBL" id="SPP99921.1"/>
    </source>
</evidence>
<evidence type="ECO:0008006" key="3">
    <source>
        <dbReference type="Google" id="ProtNLM"/>
    </source>
</evidence>
<reference evidence="2" key="1">
    <citation type="submission" date="2018-03" db="EMBL/GenBank/DDBJ databases">
        <authorList>
            <person name="Zecchin S."/>
        </authorList>
    </citation>
    <scope>NUCLEOTIDE SEQUENCE [LARGE SCALE GENOMIC DNA]</scope>
</reference>
<keyword evidence="2" id="KW-1185">Reference proteome</keyword>